<dbReference type="EMBL" id="AVOT02038530">
    <property type="protein sequence ID" value="MBW0533422.1"/>
    <property type="molecule type" value="Genomic_DNA"/>
</dbReference>
<gene>
    <name evidence="1" type="ORF">O181_073137</name>
</gene>
<sequence length="119" mass="13047">MTAGEGQPNNWLNGIKDEEYIISNPSKDGGEAQSQQISLLSGQVYIMSRLSDTTSEDYGNMIFKPNIPEINTSPTTSTYKNKNNTPTSYYLLNYNDTSSSSDNLDITVGQATGNVIDHN</sequence>
<evidence type="ECO:0000313" key="1">
    <source>
        <dbReference type="EMBL" id="MBW0533422.1"/>
    </source>
</evidence>
<comment type="caution">
    <text evidence="1">The sequence shown here is derived from an EMBL/GenBank/DDBJ whole genome shotgun (WGS) entry which is preliminary data.</text>
</comment>
<dbReference type="Proteomes" id="UP000765509">
    <property type="component" value="Unassembled WGS sequence"/>
</dbReference>
<name>A0A9Q3F8G3_9BASI</name>
<protein>
    <submittedName>
        <fullName evidence="1">Uncharacterized protein</fullName>
    </submittedName>
</protein>
<accession>A0A9Q3F8G3</accession>
<proteinExistence type="predicted"/>
<reference evidence="1" key="1">
    <citation type="submission" date="2021-03" db="EMBL/GenBank/DDBJ databases">
        <title>Draft genome sequence of rust myrtle Austropuccinia psidii MF-1, a brazilian biotype.</title>
        <authorList>
            <person name="Quecine M.C."/>
            <person name="Pachon D.M.R."/>
            <person name="Bonatelli M.L."/>
            <person name="Correr F.H."/>
            <person name="Franceschini L.M."/>
            <person name="Leite T.F."/>
            <person name="Margarido G.R.A."/>
            <person name="Almeida C.A."/>
            <person name="Ferrarezi J.A."/>
            <person name="Labate C.A."/>
        </authorList>
    </citation>
    <scope>NUCLEOTIDE SEQUENCE</scope>
    <source>
        <strain evidence="1">MF-1</strain>
    </source>
</reference>
<dbReference type="AlphaFoldDB" id="A0A9Q3F8G3"/>
<evidence type="ECO:0000313" key="2">
    <source>
        <dbReference type="Proteomes" id="UP000765509"/>
    </source>
</evidence>
<keyword evidence="2" id="KW-1185">Reference proteome</keyword>
<organism evidence="1 2">
    <name type="scientific">Austropuccinia psidii MF-1</name>
    <dbReference type="NCBI Taxonomy" id="1389203"/>
    <lineage>
        <taxon>Eukaryota</taxon>
        <taxon>Fungi</taxon>
        <taxon>Dikarya</taxon>
        <taxon>Basidiomycota</taxon>
        <taxon>Pucciniomycotina</taxon>
        <taxon>Pucciniomycetes</taxon>
        <taxon>Pucciniales</taxon>
        <taxon>Sphaerophragmiaceae</taxon>
        <taxon>Austropuccinia</taxon>
    </lineage>
</organism>
<dbReference type="OrthoDB" id="2518259at2759"/>